<dbReference type="InterPro" id="IPR032543">
    <property type="entry name" value="DUF4946"/>
</dbReference>
<dbReference type="Pfam" id="PF16304">
    <property type="entry name" value="DUF4946"/>
    <property type="match status" value="1"/>
</dbReference>
<keyword evidence="3" id="KW-1185">Reference proteome</keyword>
<accession>A0A0M9GHQ5</accession>
<protein>
    <recommendedName>
        <fullName evidence="4">DUF4946 domain-containing protein</fullName>
    </recommendedName>
</protein>
<dbReference type="EMBL" id="JSYZ01000007">
    <property type="protein sequence ID" value="KPA91190.1"/>
    <property type="molecule type" value="Genomic_DNA"/>
</dbReference>
<reference evidence="2 3" key="1">
    <citation type="journal article" date="2015" name="PLoS ONE">
        <title>Rice-Infecting Pseudomonas Genomes Are Highly Accessorized and Harbor Multiple Putative Virulence Mechanisms to Cause Sheath Brown Rot.</title>
        <authorList>
            <person name="Quibod I.L."/>
            <person name="Grande G."/>
            <person name="Oreiro E.G."/>
            <person name="Borja F.N."/>
            <person name="Dossa G.S."/>
            <person name="Mauleon R."/>
            <person name="Cruz C.V."/>
            <person name="Oliva R."/>
        </authorList>
    </citation>
    <scope>NUCLEOTIDE SEQUENCE [LARGE SCALE GENOMIC DNA]</scope>
    <source>
        <strain evidence="2 3">IRRI 6609</strain>
    </source>
</reference>
<evidence type="ECO:0008006" key="4">
    <source>
        <dbReference type="Google" id="ProtNLM"/>
    </source>
</evidence>
<dbReference type="OrthoDB" id="7014251at2"/>
<evidence type="ECO:0000313" key="2">
    <source>
        <dbReference type="EMBL" id="KPA91190.1"/>
    </source>
</evidence>
<gene>
    <name evidence="2" type="ORF">PF66_02071</name>
</gene>
<dbReference type="RefSeq" id="WP_054056452.1">
    <property type="nucleotide sequence ID" value="NZ_JAQMZR010000005.1"/>
</dbReference>
<evidence type="ECO:0000256" key="1">
    <source>
        <dbReference type="SAM" id="SignalP"/>
    </source>
</evidence>
<comment type="caution">
    <text evidence="2">The sequence shown here is derived from an EMBL/GenBank/DDBJ whole genome shotgun (WGS) entry which is preliminary data.</text>
</comment>
<organism evidence="2 3">
    <name type="scientific">Pseudomonas asplenii</name>
    <dbReference type="NCBI Taxonomy" id="53407"/>
    <lineage>
        <taxon>Bacteria</taxon>
        <taxon>Pseudomonadati</taxon>
        <taxon>Pseudomonadota</taxon>
        <taxon>Gammaproteobacteria</taxon>
        <taxon>Pseudomonadales</taxon>
        <taxon>Pseudomonadaceae</taxon>
        <taxon>Pseudomonas</taxon>
    </lineage>
</organism>
<feature type="signal peptide" evidence="1">
    <location>
        <begin position="1"/>
        <end position="24"/>
    </location>
</feature>
<dbReference type="Proteomes" id="UP000037931">
    <property type="component" value="Unassembled WGS sequence"/>
</dbReference>
<feature type="chain" id="PRO_5005836557" description="DUF4946 domain-containing protein" evidence="1">
    <location>
        <begin position="25"/>
        <end position="181"/>
    </location>
</feature>
<name>A0A0M9GHQ5_9PSED</name>
<proteinExistence type="predicted"/>
<dbReference type="PATRIC" id="fig|50340.43.peg.5435"/>
<keyword evidence="1" id="KW-0732">Signal</keyword>
<evidence type="ECO:0000313" key="3">
    <source>
        <dbReference type="Proteomes" id="UP000037931"/>
    </source>
</evidence>
<dbReference type="AlphaFoldDB" id="A0A0M9GHQ5"/>
<dbReference type="Gene3D" id="3.40.1000.10">
    <property type="entry name" value="Mog1/PsbP, alpha/beta/alpha sandwich"/>
    <property type="match status" value="1"/>
</dbReference>
<sequence precursor="true">MIPVQCRVCFTALLLLLGGSSALADDLMITWPGDWEVQTLPPAQNAVGEVISGLRQRAVKNDANGDPLMVMELTQSALTPGHQVNLPGVLLEMRKAVQKNFVERGFMSVCNRIHDSTLGGMPAVETTCTITQNGGHVMTQTLVAAAREGKAYSLLYAGSADGYKAQEATVNGIRASLHLEP</sequence>